<comment type="caution">
    <text evidence="8">The sequence shown here is derived from an EMBL/GenBank/DDBJ whole genome shotgun (WGS) entry which is preliminary data.</text>
</comment>
<dbReference type="Pfam" id="PF07681">
    <property type="entry name" value="DoxX"/>
    <property type="match status" value="1"/>
</dbReference>
<dbReference type="Proteomes" id="UP001596004">
    <property type="component" value="Unassembled WGS sequence"/>
</dbReference>
<evidence type="ECO:0000256" key="3">
    <source>
        <dbReference type="ARBA" id="ARBA00022475"/>
    </source>
</evidence>
<dbReference type="PANTHER" id="PTHR33452">
    <property type="entry name" value="OXIDOREDUCTASE CATD-RELATED"/>
    <property type="match status" value="1"/>
</dbReference>
<gene>
    <name evidence="8" type="ORF">ACFO60_21710</name>
</gene>
<feature type="transmembrane region" description="Helical" evidence="7">
    <location>
        <begin position="12"/>
        <end position="31"/>
    </location>
</feature>
<keyword evidence="9" id="KW-1185">Reference proteome</keyword>
<evidence type="ECO:0000256" key="2">
    <source>
        <dbReference type="ARBA" id="ARBA00006679"/>
    </source>
</evidence>
<keyword evidence="5 7" id="KW-1133">Transmembrane helix</keyword>
<comment type="similarity">
    <text evidence="2">Belongs to the DoxX family.</text>
</comment>
<evidence type="ECO:0000256" key="7">
    <source>
        <dbReference type="SAM" id="Phobius"/>
    </source>
</evidence>
<sequence>MKVDRFAGPVLSLFRAVTGLLFMCHGLASVFGVLGGNRGSGHAIPFGTWPGWWAAIIQLVFGALVLVGLFTRVSALLSSGSMAYAYFMVHQPQALLPLNNGGEAAAMFCWAFLLIAMLGPGVWALDTVIQRHRSAEPGAYAATRGFVRGVAAAVQPRTR</sequence>
<keyword evidence="4 7" id="KW-0812">Transmembrane</keyword>
<protein>
    <submittedName>
        <fullName evidence="8">DoxX family protein</fullName>
    </submittedName>
</protein>
<dbReference type="InterPro" id="IPR051907">
    <property type="entry name" value="DoxX-like_oxidoreductase"/>
</dbReference>
<dbReference type="InterPro" id="IPR032808">
    <property type="entry name" value="DoxX"/>
</dbReference>
<evidence type="ECO:0000313" key="8">
    <source>
        <dbReference type="EMBL" id="MFC4533393.1"/>
    </source>
</evidence>
<proteinExistence type="inferred from homology"/>
<dbReference type="PANTHER" id="PTHR33452:SF4">
    <property type="entry name" value="BLL4328 PROTEIN"/>
    <property type="match status" value="1"/>
</dbReference>
<evidence type="ECO:0000256" key="5">
    <source>
        <dbReference type="ARBA" id="ARBA00022989"/>
    </source>
</evidence>
<comment type="subcellular location">
    <subcellularLocation>
        <location evidence="1">Cell membrane</location>
        <topology evidence="1">Multi-pass membrane protein</topology>
    </subcellularLocation>
</comment>
<keyword evidence="3" id="KW-1003">Cell membrane</keyword>
<feature type="transmembrane region" description="Helical" evidence="7">
    <location>
        <begin position="104"/>
        <end position="125"/>
    </location>
</feature>
<evidence type="ECO:0000256" key="6">
    <source>
        <dbReference type="ARBA" id="ARBA00023136"/>
    </source>
</evidence>
<evidence type="ECO:0000256" key="1">
    <source>
        <dbReference type="ARBA" id="ARBA00004651"/>
    </source>
</evidence>
<dbReference type="EMBL" id="JBHSFP010000015">
    <property type="protein sequence ID" value="MFC4533393.1"/>
    <property type="molecule type" value="Genomic_DNA"/>
</dbReference>
<dbReference type="RefSeq" id="WP_380842823.1">
    <property type="nucleotide sequence ID" value="NZ_JBHSFP010000015.1"/>
</dbReference>
<evidence type="ECO:0000256" key="4">
    <source>
        <dbReference type="ARBA" id="ARBA00022692"/>
    </source>
</evidence>
<keyword evidence="6 7" id="KW-0472">Membrane</keyword>
<accession>A0ABV9CM48</accession>
<name>A0ABV9CM48_9ACTN</name>
<reference evidence="9" key="1">
    <citation type="journal article" date="2019" name="Int. J. Syst. Evol. Microbiol.">
        <title>The Global Catalogue of Microorganisms (GCM) 10K type strain sequencing project: providing services to taxonomists for standard genome sequencing and annotation.</title>
        <authorList>
            <consortium name="The Broad Institute Genomics Platform"/>
            <consortium name="The Broad Institute Genome Sequencing Center for Infectious Disease"/>
            <person name="Wu L."/>
            <person name="Ma J."/>
        </authorList>
    </citation>
    <scope>NUCLEOTIDE SEQUENCE [LARGE SCALE GENOMIC DNA]</scope>
    <source>
        <strain evidence="9">CGMCC 4.7132</strain>
    </source>
</reference>
<organism evidence="8 9">
    <name type="scientific">Sphaerisporangium dianthi</name>
    <dbReference type="NCBI Taxonomy" id="1436120"/>
    <lineage>
        <taxon>Bacteria</taxon>
        <taxon>Bacillati</taxon>
        <taxon>Actinomycetota</taxon>
        <taxon>Actinomycetes</taxon>
        <taxon>Streptosporangiales</taxon>
        <taxon>Streptosporangiaceae</taxon>
        <taxon>Sphaerisporangium</taxon>
    </lineage>
</organism>
<evidence type="ECO:0000313" key="9">
    <source>
        <dbReference type="Proteomes" id="UP001596004"/>
    </source>
</evidence>
<feature type="transmembrane region" description="Helical" evidence="7">
    <location>
        <begin position="51"/>
        <end position="70"/>
    </location>
</feature>